<gene>
    <name evidence="1" type="ORF">CCAX7_26120</name>
</gene>
<dbReference type="KEGG" id="ccot:CCAX7_26120"/>
<protein>
    <submittedName>
        <fullName evidence="1">Uncharacterized protein</fullName>
    </submittedName>
</protein>
<dbReference type="AlphaFoldDB" id="A0A402CVX1"/>
<sequence length="65" mass="7097">MAFSAKSKKSGIEYFLHARTAANGKTKLYYFAKKVKDGAVDALPEGYEISENALTGLPMLKKKLG</sequence>
<proteinExistence type="predicted"/>
<organism evidence="1 2">
    <name type="scientific">Capsulimonas corticalis</name>
    <dbReference type="NCBI Taxonomy" id="2219043"/>
    <lineage>
        <taxon>Bacteria</taxon>
        <taxon>Bacillati</taxon>
        <taxon>Armatimonadota</taxon>
        <taxon>Armatimonadia</taxon>
        <taxon>Capsulimonadales</taxon>
        <taxon>Capsulimonadaceae</taxon>
        <taxon>Capsulimonas</taxon>
    </lineage>
</organism>
<dbReference type="OrthoDB" id="9800767at2"/>
<name>A0A402CVX1_9BACT</name>
<dbReference type="RefSeq" id="WP_119321501.1">
    <property type="nucleotide sequence ID" value="NZ_AP025739.1"/>
</dbReference>
<keyword evidence="2" id="KW-1185">Reference proteome</keyword>
<reference evidence="1 2" key="1">
    <citation type="journal article" date="2019" name="Int. J. Syst. Evol. Microbiol.">
        <title>Capsulimonas corticalis gen. nov., sp. nov., an aerobic capsulated bacterium, of a novel bacterial order, Capsulimonadales ord. nov., of the class Armatimonadia of the phylum Armatimonadetes.</title>
        <authorList>
            <person name="Li J."/>
            <person name="Kudo C."/>
            <person name="Tonouchi A."/>
        </authorList>
    </citation>
    <scope>NUCLEOTIDE SEQUENCE [LARGE SCALE GENOMIC DNA]</scope>
    <source>
        <strain evidence="1 2">AX-7</strain>
    </source>
</reference>
<evidence type="ECO:0000313" key="1">
    <source>
        <dbReference type="EMBL" id="BDI30561.1"/>
    </source>
</evidence>
<dbReference type="EMBL" id="AP025739">
    <property type="protein sequence ID" value="BDI30561.1"/>
    <property type="molecule type" value="Genomic_DNA"/>
</dbReference>
<accession>A0A402CVX1</accession>
<evidence type="ECO:0000313" key="2">
    <source>
        <dbReference type="Proteomes" id="UP000287394"/>
    </source>
</evidence>
<dbReference type="Proteomes" id="UP000287394">
    <property type="component" value="Chromosome"/>
</dbReference>